<evidence type="ECO:0000313" key="11">
    <source>
        <dbReference type="Proteomes" id="UP001230188"/>
    </source>
</evidence>
<keyword evidence="5" id="KW-0479">Metal-binding</keyword>
<dbReference type="GO" id="GO:0046872">
    <property type="term" value="F:metal ion binding"/>
    <property type="evidence" value="ECO:0007669"/>
    <property type="project" value="UniProtKB-KW"/>
</dbReference>
<evidence type="ECO:0000256" key="1">
    <source>
        <dbReference type="ARBA" id="ARBA00001966"/>
    </source>
</evidence>
<evidence type="ECO:0000256" key="2">
    <source>
        <dbReference type="ARBA" id="ARBA00022485"/>
    </source>
</evidence>
<keyword evidence="11" id="KW-1185">Reference proteome</keyword>
<dbReference type="GO" id="GO:0005658">
    <property type="term" value="C:alpha DNA polymerase:primase complex"/>
    <property type="evidence" value="ECO:0007669"/>
    <property type="project" value="TreeGrafter"/>
</dbReference>
<dbReference type="Pfam" id="PF04104">
    <property type="entry name" value="DNA_primase_lrg"/>
    <property type="match status" value="1"/>
</dbReference>
<dbReference type="PANTHER" id="PTHR10537">
    <property type="entry name" value="DNA PRIMASE LARGE SUBUNIT"/>
    <property type="match status" value="1"/>
</dbReference>
<keyword evidence="4" id="KW-0235">DNA replication</keyword>
<evidence type="ECO:0000256" key="4">
    <source>
        <dbReference type="ARBA" id="ARBA00022705"/>
    </source>
</evidence>
<evidence type="ECO:0000313" key="10">
    <source>
        <dbReference type="EMBL" id="KAJ8602010.1"/>
    </source>
</evidence>
<keyword evidence="6" id="KW-0408">Iron</keyword>
<keyword evidence="2" id="KW-0004">4Fe-4S</keyword>
<comment type="caution">
    <text evidence="10">The sequence shown here is derived from an EMBL/GenBank/DDBJ whole genome shotgun (WGS) entry which is preliminary data.</text>
</comment>
<evidence type="ECO:0000256" key="8">
    <source>
        <dbReference type="SAM" id="MobiDB-lite"/>
    </source>
</evidence>
<dbReference type="InterPro" id="IPR058560">
    <property type="entry name" value="DNA_primase_C"/>
</dbReference>
<dbReference type="GO" id="GO:0006270">
    <property type="term" value="P:DNA replication initiation"/>
    <property type="evidence" value="ECO:0007669"/>
    <property type="project" value="TreeGrafter"/>
</dbReference>
<keyword evidence="7" id="KW-0411">Iron-sulfur</keyword>
<dbReference type="PANTHER" id="PTHR10537:SF3">
    <property type="entry name" value="DNA PRIMASE LARGE SUBUNIT"/>
    <property type="match status" value="1"/>
</dbReference>
<dbReference type="GO" id="GO:0006269">
    <property type="term" value="P:DNA replication, synthesis of primer"/>
    <property type="evidence" value="ECO:0007669"/>
    <property type="project" value="UniProtKB-KW"/>
</dbReference>
<evidence type="ECO:0000259" key="9">
    <source>
        <dbReference type="Pfam" id="PF04104"/>
    </source>
</evidence>
<sequence length="513" mass="56871">MRRRRRRCCGEGEEEEDWAYGGLPSGEIEIEVLEAATHRRLCALVESKLEVFSVLEDAWSHMVARVACASSEESEVWARFIASETWLYAKRLEASRARTPLVEGAAQWLCASRPEALARAVGARRVDDDRLGVGVRAWFCEEEPVFSMPLHGRRTRAAGSVWADCGPAVAARHDVVLAGGHAFFATAGLVEVAVARFRRRLRGDLGLARRALEQKGGVPLEPRIKRLVSATRAALAASIVPPMSRAHRSPTLKVIEDVRSFDLVMFPGRLPAKRSRFRQEFARRAPATRLPPCAAQMHRGLRQTHHLKHHARFQYATFLKTIGITYAQALELWRAEFILAPHLCSKPWVAYEKQLRTLFERDPAGTLAHTCESGMADKSPRPNRATGEFHGCPFVFDSKTDLEDLLEHMGVPQPARVLADDDEEEDGASRVPYSLRCCSRAFRALHPKTPVAPPAARSKPRPSCQGGSVVFRRPCDWVYRSFATVPLVSPAVGGMGSRAKRPYSSSSSSAAAL</sequence>
<evidence type="ECO:0000256" key="7">
    <source>
        <dbReference type="ARBA" id="ARBA00023014"/>
    </source>
</evidence>
<comment type="cofactor">
    <cofactor evidence="1">
        <name>[4Fe-4S] cluster</name>
        <dbReference type="ChEBI" id="CHEBI:49883"/>
    </cofactor>
</comment>
<organism evidence="10 11">
    <name type="scientific">Chrysophaeum taylorii</name>
    <dbReference type="NCBI Taxonomy" id="2483200"/>
    <lineage>
        <taxon>Eukaryota</taxon>
        <taxon>Sar</taxon>
        <taxon>Stramenopiles</taxon>
        <taxon>Ochrophyta</taxon>
        <taxon>Pelagophyceae</taxon>
        <taxon>Pelagomonadales</taxon>
        <taxon>Pelagomonadaceae</taxon>
        <taxon>Chrysophaeum</taxon>
    </lineage>
</organism>
<dbReference type="GO" id="GO:0051539">
    <property type="term" value="F:4 iron, 4 sulfur cluster binding"/>
    <property type="evidence" value="ECO:0007669"/>
    <property type="project" value="UniProtKB-KW"/>
</dbReference>
<protein>
    <recommendedName>
        <fullName evidence="9">DNA primase large subunit C-terminal domain-containing protein</fullName>
    </recommendedName>
</protein>
<keyword evidence="3" id="KW-0639">Primosome</keyword>
<accession>A0AAD7XN68</accession>
<evidence type="ECO:0000256" key="6">
    <source>
        <dbReference type="ARBA" id="ARBA00023004"/>
    </source>
</evidence>
<gene>
    <name evidence="10" type="ORF">CTAYLR_002763</name>
</gene>
<feature type="compositionally biased region" description="Low complexity" evidence="8">
    <location>
        <begin position="504"/>
        <end position="513"/>
    </location>
</feature>
<name>A0AAD7XN68_9STRA</name>
<proteinExistence type="predicted"/>
<dbReference type="InterPro" id="IPR007238">
    <property type="entry name" value="DNA_primase_lsu_euk/arc"/>
</dbReference>
<evidence type="ECO:0000256" key="5">
    <source>
        <dbReference type="ARBA" id="ARBA00022723"/>
    </source>
</evidence>
<dbReference type="EMBL" id="JAQMWT010000391">
    <property type="protein sequence ID" value="KAJ8602010.1"/>
    <property type="molecule type" value="Genomic_DNA"/>
</dbReference>
<evidence type="ECO:0000256" key="3">
    <source>
        <dbReference type="ARBA" id="ARBA00022515"/>
    </source>
</evidence>
<feature type="region of interest" description="Disordered" evidence="8">
    <location>
        <begin position="494"/>
        <end position="513"/>
    </location>
</feature>
<dbReference type="AlphaFoldDB" id="A0AAD7XN68"/>
<feature type="domain" description="DNA primase large subunit C-terminal" evidence="9">
    <location>
        <begin position="287"/>
        <end position="448"/>
    </location>
</feature>
<reference evidence="10" key="1">
    <citation type="submission" date="2023-01" db="EMBL/GenBank/DDBJ databases">
        <title>Metagenome sequencing of chrysophaentin producing Chrysophaeum taylorii.</title>
        <authorList>
            <person name="Davison J."/>
            <person name="Bewley C."/>
        </authorList>
    </citation>
    <scope>NUCLEOTIDE SEQUENCE</scope>
    <source>
        <strain evidence="10">NIES-1699</strain>
    </source>
</reference>
<dbReference type="Proteomes" id="UP001230188">
    <property type="component" value="Unassembled WGS sequence"/>
</dbReference>